<evidence type="ECO:0000256" key="2">
    <source>
        <dbReference type="ARBA" id="ARBA00023054"/>
    </source>
</evidence>
<feature type="region of interest" description="Disordered" evidence="4">
    <location>
        <begin position="95"/>
        <end position="174"/>
    </location>
</feature>
<dbReference type="InterPro" id="IPR029688">
    <property type="entry name" value="ICR"/>
</dbReference>
<dbReference type="PANTHER" id="PTHR34224:SF18">
    <property type="entry name" value="INTERACTOR OF CONSTITUTIVE ACTIVE ROPS 3"/>
    <property type="match status" value="1"/>
</dbReference>
<proteinExistence type="inferred from homology"/>
<feature type="coiled-coil region" evidence="3">
    <location>
        <begin position="430"/>
        <end position="579"/>
    </location>
</feature>
<organism evidence="5 6">
    <name type="scientific">Castanea mollissima</name>
    <name type="common">Chinese chestnut</name>
    <dbReference type="NCBI Taxonomy" id="60419"/>
    <lineage>
        <taxon>Eukaryota</taxon>
        <taxon>Viridiplantae</taxon>
        <taxon>Streptophyta</taxon>
        <taxon>Embryophyta</taxon>
        <taxon>Tracheophyta</taxon>
        <taxon>Spermatophyta</taxon>
        <taxon>Magnoliopsida</taxon>
        <taxon>eudicotyledons</taxon>
        <taxon>Gunneridae</taxon>
        <taxon>Pentapetalae</taxon>
        <taxon>rosids</taxon>
        <taxon>fabids</taxon>
        <taxon>Fagales</taxon>
        <taxon>Fagaceae</taxon>
        <taxon>Castanea</taxon>
    </lineage>
</organism>
<reference evidence="5" key="1">
    <citation type="submission" date="2020-03" db="EMBL/GenBank/DDBJ databases">
        <title>Castanea mollissima Vanexum genome sequencing.</title>
        <authorList>
            <person name="Staton M."/>
        </authorList>
    </citation>
    <scope>NUCLEOTIDE SEQUENCE</scope>
    <source>
        <tissue evidence="5">Leaf</tissue>
    </source>
</reference>
<dbReference type="PANTHER" id="PTHR34224">
    <property type="entry name" value="INTERACTOR OF CONSTITUTIVE ACTIVE ROPS 2, CHLOROPLASTIC-RELATED"/>
    <property type="match status" value="1"/>
</dbReference>
<comment type="caution">
    <text evidence="5">The sequence shown here is derived from an EMBL/GenBank/DDBJ whole genome shotgun (WGS) entry which is preliminary data.</text>
</comment>
<gene>
    <name evidence="5" type="ORF">CMV_016157</name>
</gene>
<keyword evidence="6" id="KW-1185">Reference proteome</keyword>
<protein>
    <submittedName>
        <fullName evidence="5">Uncharacterized protein</fullName>
    </submittedName>
</protein>
<keyword evidence="2 3" id="KW-0175">Coiled coil</keyword>
<dbReference type="Proteomes" id="UP000737018">
    <property type="component" value="Unassembled WGS sequence"/>
</dbReference>
<feature type="coiled-coil region" evidence="3">
    <location>
        <begin position="288"/>
        <end position="322"/>
    </location>
</feature>
<evidence type="ECO:0000256" key="3">
    <source>
        <dbReference type="SAM" id="Coils"/>
    </source>
</evidence>
<evidence type="ECO:0000313" key="6">
    <source>
        <dbReference type="Proteomes" id="UP000737018"/>
    </source>
</evidence>
<evidence type="ECO:0000256" key="1">
    <source>
        <dbReference type="ARBA" id="ARBA00009778"/>
    </source>
</evidence>
<sequence length="712" mass="79555">MCCLLSVSVLYSLTKPYSSAYSSHPTVPKTKRVSSLETALTTTTPRRRRRKKKIKLNIYGCFRASQAIAYCLYSLPNSPHLPRLKLKHTPVSCGTGSIETPKARSGSSEVPQKVSPRAVRQLKPTAIETDVATASAQTSRATKDRSPKVVERRSPRSPVTEKKRPSRISELETQVSNLQEELKKAKDQLSSSELWKQQSQQDAEESKNKLLAVSSELEESQLQLQELSASEEARVVELQKISKERDRAWQSELEAVQRQNSVDSAALASAMNEIQQLRVQLGMVTESGAAQTKNKESANEELESLKANLAETLSLVANMKSQLQDCKESEAQAQAVVGETLLQLETARQTVEELKSDSMKSMEAYNSVASELDQSRARVNFLEELVSKLEAGQKNISGDVFQNPAGDHNIELELGKDQETGEAFKIKAELHSLKSEVARLRSALEIAESKYHEEQIRSTVQIRSAYELVEQMKSGSILREAALEAELKKKKADVEELKANLMDKETELQGISEENEGLNLKLEKSLSCQREYELEKELKKLNERVSELRANLMDKETELQSISEENEMLKLEIKKREMDRGKANDHVVAEVDAAKAAEREALMKLGIVMEEADKSNRRAVRVTEQLEAAQAANSEMEAELRRLKVQSDQWRKAAEAAAAMISAGNNGKFMERTASLDSNYNSIAGKIGSPYTEDLEDDLLKKKNEIGTPWDR</sequence>
<comment type="similarity">
    <text evidence="1">Belongs to the ICR family.</text>
</comment>
<dbReference type="AlphaFoldDB" id="A0A8J4R7S6"/>
<evidence type="ECO:0000256" key="4">
    <source>
        <dbReference type="SAM" id="MobiDB-lite"/>
    </source>
</evidence>
<dbReference type="EMBL" id="JRKL02002434">
    <property type="protein sequence ID" value="KAF3958988.1"/>
    <property type="molecule type" value="Genomic_DNA"/>
</dbReference>
<accession>A0A8J4R7S6</accession>
<dbReference type="OrthoDB" id="1932291at2759"/>
<evidence type="ECO:0000313" key="5">
    <source>
        <dbReference type="EMBL" id="KAF3958988.1"/>
    </source>
</evidence>
<name>A0A8J4R7S6_9ROSI</name>
<feature type="compositionally biased region" description="Basic and acidic residues" evidence="4">
    <location>
        <begin position="141"/>
        <end position="170"/>
    </location>
</feature>
<feature type="coiled-coil region" evidence="3">
    <location>
        <begin position="612"/>
        <end position="653"/>
    </location>
</feature>